<feature type="non-terminal residue" evidence="3">
    <location>
        <position position="1"/>
    </location>
</feature>
<dbReference type="Pfam" id="PF00240">
    <property type="entry name" value="ubiquitin"/>
    <property type="match status" value="1"/>
</dbReference>
<feature type="compositionally biased region" description="Polar residues" evidence="1">
    <location>
        <begin position="400"/>
        <end position="412"/>
    </location>
</feature>
<dbReference type="PROSITE" id="PS50053">
    <property type="entry name" value="UBIQUITIN_2"/>
    <property type="match status" value="1"/>
</dbReference>
<organism evidence="3">
    <name type="scientific">Anthurium amnicola</name>
    <dbReference type="NCBI Taxonomy" id="1678845"/>
    <lineage>
        <taxon>Eukaryota</taxon>
        <taxon>Viridiplantae</taxon>
        <taxon>Streptophyta</taxon>
        <taxon>Embryophyta</taxon>
        <taxon>Tracheophyta</taxon>
        <taxon>Spermatophyta</taxon>
        <taxon>Magnoliopsida</taxon>
        <taxon>Liliopsida</taxon>
        <taxon>Araceae</taxon>
        <taxon>Pothoideae</taxon>
        <taxon>Potheae</taxon>
        <taxon>Anthurium</taxon>
    </lineage>
</organism>
<dbReference type="AlphaFoldDB" id="A0A1D1YCX6"/>
<feature type="compositionally biased region" description="Basic and acidic residues" evidence="1">
    <location>
        <begin position="335"/>
        <end position="345"/>
    </location>
</feature>
<feature type="region of interest" description="Disordered" evidence="1">
    <location>
        <begin position="297"/>
        <end position="352"/>
    </location>
</feature>
<dbReference type="GO" id="GO:0051787">
    <property type="term" value="F:misfolded protein binding"/>
    <property type="evidence" value="ECO:0007669"/>
    <property type="project" value="TreeGrafter"/>
</dbReference>
<evidence type="ECO:0000256" key="1">
    <source>
        <dbReference type="SAM" id="MobiDB-lite"/>
    </source>
</evidence>
<feature type="compositionally biased region" description="Low complexity" evidence="1">
    <location>
        <begin position="816"/>
        <end position="825"/>
    </location>
</feature>
<feature type="region of interest" description="Disordered" evidence="1">
    <location>
        <begin position="566"/>
        <end position="592"/>
    </location>
</feature>
<name>A0A1D1YCX6_9ARAE</name>
<feature type="compositionally biased region" description="Polar residues" evidence="1">
    <location>
        <begin position="758"/>
        <end position="772"/>
    </location>
</feature>
<dbReference type="GO" id="GO:0071818">
    <property type="term" value="C:BAT3 complex"/>
    <property type="evidence" value="ECO:0007669"/>
    <property type="project" value="TreeGrafter"/>
</dbReference>
<accession>A0A1D1YCX6</accession>
<feature type="compositionally biased region" description="Polar residues" evidence="1">
    <location>
        <begin position="583"/>
        <end position="592"/>
    </location>
</feature>
<feature type="region of interest" description="Disordered" evidence="1">
    <location>
        <begin position="691"/>
        <end position="737"/>
    </location>
</feature>
<dbReference type="GO" id="GO:0031593">
    <property type="term" value="F:polyubiquitin modification-dependent protein binding"/>
    <property type="evidence" value="ECO:0007669"/>
    <property type="project" value="TreeGrafter"/>
</dbReference>
<dbReference type="InterPro" id="IPR019956">
    <property type="entry name" value="Ubiquitin_dom"/>
</dbReference>
<dbReference type="Gene3D" id="3.10.20.90">
    <property type="entry name" value="Phosphatidylinositol 3-kinase Catalytic Subunit, Chain A, domain 1"/>
    <property type="match status" value="1"/>
</dbReference>
<dbReference type="PRINTS" id="PR00348">
    <property type="entry name" value="UBIQUITIN"/>
</dbReference>
<feature type="compositionally biased region" description="Polar residues" evidence="1">
    <location>
        <begin position="826"/>
        <end position="840"/>
    </location>
</feature>
<feature type="compositionally biased region" description="Basic and acidic residues" evidence="1">
    <location>
        <begin position="841"/>
        <end position="857"/>
    </location>
</feature>
<protein>
    <submittedName>
        <fullName evidence="3">Large proline-rich protein BAG6</fullName>
    </submittedName>
</protein>
<dbReference type="PANTHER" id="PTHR15204">
    <property type="entry name" value="LARGE PROLINE-RICH PROTEIN BAG6"/>
    <property type="match status" value="1"/>
</dbReference>
<dbReference type="SUPFAM" id="SSF54236">
    <property type="entry name" value="Ubiquitin-like"/>
    <property type="match status" value="1"/>
</dbReference>
<feature type="region of interest" description="Disordered" evidence="1">
    <location>
        <begin position="811"/>
        <end position="857"/>
    </location>
</feature>
<dbReference type="EMBL" id="GDJX01015433">
    <property type="protein sequence ID" value="JAT52503.1"/>
    <property type="molecule type" value="Transcribed_RNA"/>
</dbReference>
<feature type="compositionally biased region" description="Basic and acidic residues" evidence="1">
    <location>
        <begin position="381"/>
        <end position="398"/>
    </location>
</feature>
<dbReference type="InterPro" id="IPR029071">
    <property type="entry name" value="Ubiquitin-like_domsf"/>
</dbReference>
<feature type="region of interest" description="Disordered" evidence="1">
    <location>
        <begin position="758"/>
        <end position="788"/>
    </location>
</feature>
<gene>
    <name evidence="3" type="primary">BAG6_3</name>
    <name evidence="3" type="ORF">g.32869</name>
</gene>
<feature type="compositionally biased region" description="Low complexity" evidence="1">
    <location>
        <begin position="774"/>
        <end position="788"/>
    </location>
</feature>
<proteinExistence type="predicted"/>
<dbReference type="GO" id="GO:0036503">
    <property type="term" value="P:ERAD pathway"/>
    <property type="evidence" value="ECO:0007669"/>
    <property type="project" value="TreeGrafter"/>
</dbReference>
<dbReference type="PANTHER" id="PTHR15204:SF0">
    <property type="entry name" value="LARGE PROLINE-RICH PROTEIN BAG6"/>
    <property type="match status" value="1"/>
</dbReference>
<feature type="compositionally biased region" description="Polar residues" evidence="1">
    <location>
        <begin position="319"/>
        <end position="333"/>
    </location>
</feature>
<dbReference type="InterPro" id="IPR000626">
    <property type="entry name" value="Ubiquitin-like_dom"/>
</dbReference>
<feature type="domain" description="Ubiquitin-like" evidence="2">
    <location>
        <begin position="152"/>
        <end position="227"/>
    </location>
</feature>
<dbReference type="SMART" id="SM00213">
    <property type="entry name" value="UBQ"/>
    <property type="match status" value="1"/>
</dbReference>
<sequence>PPLNYSSLCPSKSNPPFIPKFWTEGRRKEGGHCGLLAAASIRLAVVHTFAAFAHEQLHLPRPPLSSPVCLLPSYTPPPLPCTAVCFFFCNPGVKVRVHREWGNRDPTANPPPKRGQDSPFLIGVSEFGVMEPNNASEIAISSTTEEFPETTVEIKIKTLDSQTYTLRVNRSMPVPVLKEQIANVTGILSDQQRLICQGRVLKDDQLLSAYHVEDGHTLHLVVRQPPSLPTTSSLGAEDVQSPTGTNPAFRTIRNHNNPLGHNVVFGTVNLADQGDPATSEFGRVLSTLISSLGFTSFGVQNERPNPREGSYARSERTSGSDVSYPSQNETNHSAARAEDNLHQSDVRSPSIHSLHQQHLTVIPDSLTTLFQYLSHMRDEFDANGREPRSHTEAGDRHSAGGQSDNSHLQSHLEQGGVPTPECLAELLLSARQLLLEQTGGCLYELARQLESQASMTDPSARMSIQSSAVRSGVLFQNLGSLLLELGRTLTTLRMGQTPLEAVVNAGPAIFISSSAPNPLMVQAGTHFGGISMGTLQPDRDLGGRPVSSGFLSGNIDIRIRRGHSVPTVTTNVGGPASVEEPSGGTNTTRNSGENIAHQASQGLSVNASIPREPSVRMVPLRTVVAVHGGVSHPPHDSSGSAVGILYPLLARVQQRSPGSSNDARISQGSLVRYSTGTGTAYRQILDSATGSNGTSTLATESGQQGVSGVSTPSMQGQSDNNNSDGAQAHEGQQSGQDSIAQMFSRFGEMVRNIFPGEQIQSSDVSMQDTAADSTAGRTGATAEAEGQAATDGQFFSGLVRQLMPFISQNVTEATGSSADNPSSSSGQPVSRNSIDSSSTQHCRDPPEAPDSKRLKRE</sequence>
<evidence type="ECO:0000259" key="2">
    <source>
        <dbReference type="PROSITE" id="PS50053"/>
    </source>
</evidence>
<dbReference type="FunFam" id="3.10.20.90:FF:000154">
    <property type="entry name" value="Large proline-rich protein BAG6"/>
    <property type="match status" value="1"/>
</dbReference>
<reference evidence="3" key="1">
    <citation type="submission" date="2015-07" db="EMBL/GenBank/DDBJ databases">
        <title>Transcriptome Assembly of Anthurium amnicola.</title>
        <authorList>
            <person name="Suzuki J."/>
        </authorList>
    </citation>
    <scope>NUCLEOTIDE SEQUENCE</scope>
</reference>
<feature type="region of interest" description="Disordered" evidence="1">
    <location>
        <begin position="381"/>
        <end position="416"/>
    </location>
</feature>
<evidence type="ECO:0000313" key="3">
    <source>
        <dbReference type="EMBL" id="JAT52503.1"/>
    </source>
</evidence>